<dbReference type="Proteomes" id="UP001642484">
    <property type="component" value="Unassembled WGS sequence"/>
</dbReference>
<sequence length="151" mass="16638">MAAVRKARALIIGLAKVEAFMKQELEAVMPAERQEFLRSLTTEKLQEALASERSGLEKEGIALENLLIDGGNDPSALQKNGDVVREHLKKERYDVVVIGAGVRLPPSNFPLLEYLTNIVHSHAPGAKIAYNTYPLDTADAIRRALATNYLE</sequence>
<keyword evidence="2" id="KW-1185">Reference proteome</keyword>
<proteinExistence type="predicted"/>
<accession>A0ABP0L599</accession>
<evidence type="ECO:0000313" key="1">
    <source>
        <dbReference type="EMBL" id="CAK9034333.1"/>
    </source>
</evidence>
<organism evidence="1 2">
    <name type="scientific">Durusdinium trenchii</name>
    <dbReference type="NCBI Taxonomy" id="1381693"/>
    <lineage>
        <taxon>Eukaryota</taxon>
        <taxon>Sar</taxon>
        <taxon>Alveolata</taxon>
        <taxon>Dinophyceae</taxon>
        <taxon>Suessiales</taxon>
        <taxon>Symbiodiniaceae</taxon>
        <taxon>Durusdinium</taxon>
    </lineage>
</organism>
<protein>
    <submittedName>
        <fullName evidence="1">Uncharacterized protein</fullName>
    </submittedName>
</protein>
<dbReference type="EMBL" id="CAXAMN010011113">
    <property type="protein sequence ID" value="CAK9034333.1"/>
    <property type="molecule type" value="Genomic_DNA"/>
</dbReference>
<evidence type="ECO:0000313" key="2">
    <source>
        <dbReference type="Proteomes" id="UP001642484"/>
    </source>
</evidence>
<gene>
    <name evidence="1" type="ORF">CCMP2556_LOCUS19453</name>
</gene>
<name>A0ABP0L599_9DINO</name>
<comment type="caution">
    <text evidence="1">The sequence shown here is derived from an EMBL/GenBank/DDBJ whole genome shotgun (WGS) entry which is preliminary data.</text>
</comment>
<reference evidence="1 2" key="1">
    <citation type="submission" date="2024-02" db="EMBL/GenBank/DDBJ databases">
        <authorList>
            <person name="Chen Y."/>
            <person name="Shah S."/>
            <person name="Dougan E. K."/>
            <person name="Thang M."/>
            <person name="Chan C."/>
        </authorList>
    </citation>
    <scope>NUCLEOTIDE SEQUENCE [LARGE SCALE GENOMIC DNA]</scope>
</reference>